<dbReference type="InterPro" id="IPR050238">
    <property type="entry name" value="DNA_Rep/Repair_Clamp_Loader"/>
</dbReference>
<name>A0A1W6L7Y2_9BURK</name>
<dbReference type="PANTHER" id="PTHR11669">
    <property type="entry name" value="REPLICATION FACTOR C / DNA POLYMERASE III GAMMA-TAU SUBUNIT"/>
    <property type="match status" value="1"/>
</dbReference>
<proteinExistence type="predicted"/>
<dbReference type="Gene3D" id="3.40.50.300">
    <property type="entry name" value="P-loop containing nucleotide triphosphate hydrolases"/>
    <property type="match status" value="1"/>
</dbReference>
<dbReference type="RefSeq" id="WP_085750688.1">
    <property type="nucleotide sequence ID" value="NZ_BSPR01000023.1"/>
</dbReference>
<dbReference type="Proteomes" id="UP000193427">
    <property type="component" value="Chromosome"/>
</dbReference>
<evidence type="ECO:0000313" key="1">
    <source>
        <dbReference type="EMBL" id="ARN20415.1"/>
    </source>
</evidence>
<dbReference type="AlphaFoldDB" id="A0A1W6L7Y2"/>
<dbReference type="GO" id="GO:0008408">
    <property type="term" value="F:3'-5' exonuclease activity"/>
    <property type="evidence" value="ECO:0007669"/>
    <property type="project" value="InterPro"/>
</dbReference>
<protein>
    <submittedName>
        <fullName evidence="1">DNA polymerase III subunit delta</fullName>
    </submittedName>
</protein>
<sequence length="335" mass="35700">MVDAEGHLPLPWLAGPLAEALRTQKGHALLVHGPQGIGQFELALSLAQSWLCEDLTGGHACGRCASCHLVQARSHPDLLVLLPEALAEALGWTNEETTSDKASKAKPSKELKVEAIRAAVLFAQTTSARGRGKVVLVHPAERMNMISGNTLLKTLEEPPGEARFILSCGAPQDLLPTIRSRCQAVPLALPDPEVARRWLADHQVAQPDVLLAAAGGQPLEALAWSKDGLDAVAWTRLPRQVAAGDAGNLATWPLPRLLDALHKLCHDALCVACGAPPRYFPPAALPQKPAAVAALNVWSKELGTTLRHAEHPWSGPLMVESLVLQARTALAPRAN</sequence>
<gene>
    <name evidence="1" type="ORF">A4W93_11185</name>
</gene>
<dbReference type="OrthoDB" id="9811073at2"/>
<dbReference type="PANTHER" id="PTHR11669:SF8">
    <property type="entry name" value="DNA POLYMERASE III SUBUNIT DELTA"/>
    <property type="match status" value="1"/>
</dbReference>
<dbReference type="InterPro" id="IPR027417">
    <property type="entry name" value="P-loop_NTPase"/>
</dbReference>
<dbReference type="GO" id="GO:0003887">
    <property type="term" value="F:DNA-directed DNA polymerase activity"/>
    <property type="evidence" value="ECO:0007669"/>
    <property type="project" value="InterPro"/>
</dbReference>
<dbReference type="GO" id="GO:0006261">
    <property type="term" value="P:DNA-templated DNA replication"/>
    <property type="evidence" value="ECO:0007669"/>
    <property type="project" value="TreeGrafter"/>
</dbReference>
<dbReference type="InterPro" id="IPR004622">
    <property type="entry name" value="DNA_pol_HolB"/>
</dbReference>
<dbReference type="NCBIfam" id="TIGR00678">
    <property type="entry name" value="holB"/>
    <property type="match status" value="1"/>
</dbReference>
<dbReference type="Pfam" id="PF13177">
    <property type="entry name" value="DNA_pol3_delta2"/>
    <property type="match status" value="1"/>
</dbReference>
<dbReference type="KEGG" id="rgu:A4W93_11185"/>
<organism evidence="1 2">
    <name type="scientific">Piscinibacter gummiphilus</name>
    <dbReference type="NCBI Taxonomy" id="946333"/>
    <lineage>
        <taxon>Bacteria</taxon>
        <taxon>Pseudomonadati</taxon>
        <taxon>Pseudomonadota</taxon>
        <taxon>Betaproteobacteria</taxon>
        <taxon>Burkholderiales</taxon>
        <taxon>Sphaerotilaceae</taxon>
        <taxon>Piscinibacter</taxon>
    </lineage>
</organism>
<dbReference type="SUPFAM" id="SSF52540">
    <property type="entry name" value="P-loop containing nucleoside triphosphate hydrolases"/>
    <property type="match status" value="1"/>
</dbReference>
<dbReference type="EMBL" id="CP015118">
    <property type="protein sequence ID" value="ARN20415.1"/>
    <property type="molecule type" value="Genomic_DNA"/>
</dbReference>
<keyword evidence="2" id="KW-1185">Reference proteome</keyword>
<accession>A0A1W6L7Y2</accession>
<dbReference type="STRING" id="946333.A4W93_11185"/>
<evidence type="ECO:0000313" key="2">
    <source>
        <dbReference type="Proteomes" id="UP000193427"/>
    </source>
</evidence>
<reference evidence="1 2" key="1">
    <citation type="submission" date="2016-04" db="EMBL/GenBank/DDBJ databases">
        <title>Complete genome sequence of natural rubber-degrading, novel Gram-negative bacterium, Rhizobacter gummiphilus strain NS21.</title>
        <authorList>
            <person name="Tabata M."/>
            <person name="Kasai D."/>
            <person name="Fukuda M."/>
        </authorList>
    </citation>
    <scope>NUCLEOTIDE SEQUENCE [LARGE SCALE GENOMIC DNA]</scope>
    <source>
        <strain evidence="1 2">NS21</strain>
    </source>
</reference>